<organism evidence="1 2">
    <name type="scientific">Didymella exigua CBS 183.55</name>
    <dbReference type="NCBI Taxonomy" id="1150837"/>
    <lineage>
        <taxon>Eukaryota</taxon>
        <taxon>Fungi</taxon>
        <taxon>Dikarya</taxon>
        <taxon>Ascomycota</taxon>
        <taxon>Pezizomycotina</taxon>
        <taxon>Dothideomycetes</taxon>
        <taxon>Pleosporomycetidae</taxon>
        <taxon>Pleosporales</taxon>
        <taxon>Pleosporineae</taxon>
        <taxon>Didymellaceae</taxon>
        <taxon>Didymella</taxon>
    </lineage>
</organism>
<dbReference type="AlphaFoldDB" id="A0A6A5RAE7"/>
<accession>A0A6A5RAE7</accession>
<protein>
    <submittedName>
        <fullName evidence="1">Uncharacterized protein</fullName>
    </submittedName>
</protein>
<dbReference type="RefSeq" id="XP_033444845.1">
    <property type="nucleotide sequence ID" value="XM_033588864.1"/>
</dbReference>
<keyword evidence="2" id="KW-1185">Reference proteome</keyword>
<evidence type="ECO:0000313" key="2">
    <source>
        <dbReference type="Proteomes" id="UP000800082"/>
    </source>
</evidence>
<dbReference type="EMBL" id="ML978992">
    <property type="protein sequence ID" value="KAF1924592.1"/>
    <property type="molecule type" value="Genomic_DNA"/>
</dbReference>
<proteinExistence type="predicted"/>
<evidence type="ECO:0000313" key="1">
    <source>
        <dbReference type="EMBL" id="KAF1924592.1"/>
    </source>
</evidence>
<sequence>MHIAKKRHDPHPSIFVPVRQANREALITEPSGVLWRVPQSHKALEICSAATPDPPPNRKQHRQDRFPEVRGPATEICLEPNNRYLSGARTNGGTHKGRYADSASHVSYLCSARGSTPLQADLHLHCPLVVSEPNHDASFARSKAAVPNYFQQRSNPASRLPQLPRPCSSCEPLRTHEDLRLRERSTE</sequence>
<dbReference type="Proteomes" id="UP000800082">
    <property type="component" value="Unassembled WGS sequence"/>
</dbReference>
<gene>
    <name evidence="1" type="ORF">M421DRAFT_277576</name>
</gene>
<reference evidence="1" key="1">
    <citation type="journal article" date="2020" name="Stud. Mycol.">
        <title>101 Dothideomycetes genomes: a test case for predicting lifestyles and emergence of pathogens.</title>
        <authorList>
            <person name="Haridas S."/>
            <person name="Albert R."/>
            <person name="Binder M."/>
            <person name="Bloem J."/>
            <person name="Labutti K."/>
            <person name="Salamov A."/>
            <person name="Andreopoulos B."/>
            <person name="Baker S."/>
            <person name="Barry K."/>
            <person name="Bills G."/>
            <person name="Bluhm B."/>
            <person name="Cannon C."/>
            <person name="Castanera R."/>
            <person name="Culley D."/>
            <person name="Daum C."/>
            <person name="Ezra D."/>
            <person name="Gonzalez J."/>
            <person name="Henrissat B."/>
            <person name="Kuo A."/>
            <person name="Liang C."/>
            <person name="Lipzen A."/>
            <person name="Lutzoni F."/>
            <person name="Magnuson J."/>
            <person name="Mondo S."/>
            <person name="Nolan M."/>
            <person name="Ohm R."/>
            <person name="Pangilinan J."/>
            <person name="Park H.-J."/>
            <person name="Ramirez L."/>
            <person name="Alfaro M."/>
            <person name="Sun H."/>
            <person name="Tritt A."/>
            <person name="Yoshinaga Y."/>
            <person name="Zwiers L.-H."/>
            <person name="Turgeon B."/>
            <person name="Goodwin S."/>
            <person name="Spatafora J."/>
            <person name="Crous P."/>
            <person name="Grigoriev I."/>
        </authorList>
    </citation>
    <scope>NUCLEOTIDE SEQUENCE</scope>
    <source>
        <strain evidence="1">CBS 183.55</strain>
    </source>
</reference>
<dbReference type="GeneID" id="54346511"/>
<name>A0A6A5RAE7_9PLEO</name>